<evidence type="ECO:0000256" key="3">
    <source>
        <dbReference type="ARBA" id="ARBA00022777"/>
    </source>
</evidence>
<evidence type="ECO:0000259" key="5">
    <source>
        <dbReference type="Pfam" id="PF03976"/>
    </source>
</evidence>
<dbReference type="PANTHER" id="PTHR34383">
    <property type="entry name" value="POLYPHOSPHATE:AMP PHOSPHOTRANSFERASE-RELATED"/>
    <property type="match status" value="1"/>
</dbReference>
<dbReference type="EC" id="2.7.4.-" evidence="4"/>
<dbReference type="InterPro" id="IPR027417">
    <property type="entry name" value="P-loop_NTPase"/>
</dbReference>
<proteinExistence type="inferred from homology"/>
<organism evidence="6 7">
    <name type="scientific">Candidatus Obscuribacter phosphatis</name>
    <dbReference type="NCBI Taxonomy" id="1906157"/>
    <lineage>
        <taxon>Bacteria</taxon>
        <taxon>Bacillati</taxon>
        <taxon>Candidatus Melainabacteria</taxon>
        <taxon>Candidatus Obscuribacterales</taxon>
        <taxon>Candidatus Obscuribacteraceae</taxon>
        <taxon>Candidatus Obscuribacter</taxon>
    </lineage>
</organism>
<evidence type="ECO:0000313" key="6">
    <source>
        <dbReference type="EMBL" id="MBN8660098.1"/>
    </source>
</evidence>
<dbReference type="InterPro" id="IPR022488">
    <property type="entry name" value="PPK2-related"/>
</dbReference>
<dbReference type="Pfam" id="PF03976">
    <property type="entry name" value="PPK2"/>
    <property type="match status" value="1"/>
</dbReference>
<dbReference type="InterPro" id="IPR022486">
    <property type="entry name" value="PPK2_PA0141"/>
</dbReference>
<evidence type="ECO:0000313" key="7">
    <source>
        <dbReference type="Proteomes" id="UP000664277"/>
    </source>
</evidence>
<sequence length="335" mass="39262">MKEVAMAQNKNGQTGSANLEVTGVTFVQDETESTKADQAANLDKAKKQNIKKASFQLSPEDLGRLNTNKGLLHLLKAKDIRVRDVLEEIKYEEELVKLQIELVKLQRWVQNNNKRVVVIFEGRDAAGKGGTIRRFTEHLNPRAMRVVALPKPTEAEKGQWYFQRYTVQLPNPGEIVFFDRSWYNRAVVEPVNGFCTKTEYNRFIQQVPEFEHMLYEDGITLIKFWFSISKEEQEKRFESRKVNPLKQWKLSPIDETAQDKWDLYTHYKEEMFSKTHTSYSPWILVKANNKLRARLESIRYVLNLLPYDDKANVKIRICPDPNIVNRFHRNVIKID</sequence>
<keyword evidence="3 4" id="KW-0418">Kinase</keyword>
<keyword evidence="2 4" id="KW-0808">Transferase</keyword>
<dbReference type="GO" id="GO:0008976">
    <property type="term" value="F:polyphosphate kinase activity"/>
    <property type="evidence" value="ECO:0007669"/>
    <property type="project" value="UniProtKB-UniRule"/>
</dbReference>
<dbReference type="SUPFAM" id="SSF52540">
    <property type="entry name" value="P-loop containing nucleoside triphosphate hydrolases"/>
    <property type="match status" value="1"/>
</dbReference>
<feature type="domain" description="Polyphosphate kinase-2-related" evidence="5">
    <location>
        <begin position="88"/>
        <end position="311"/>
    </location>
</feature>
<dbReference type="Gene3D" id="3.40.50.300">
    <property type="entry name" value="P-loop containing nucleotide triphosphate hydrolases"/>
    <property type="match status" value="1"/>
</dbReference>
<dbReference type="AlphaFoldDB" id="A0A8J7PE42"/>
<dbReference type="EMBL" id="JAFLCK010000007">
    <property type="protein sequence ID" value="MBN8660098.1"/>
    <property type="molecule type" value="Genomic_DNA"/>
</dbReference>
<dbReference type="PANTHER" id="PTHR34383:SF1">
    <property type="entry name" value="ADP-POLYPHOSPHATE PHOSPHOTRANSFERASE"/>
    <property type="match status" value="1"/>
</dbReference>
<protein>
    <recommendedName>
        <fullName evidence="4">ADP/GDP-polyphosphate phosphotransferase</fullName>
        <ecNumber evidence="4">2.7.4.-</ecNumber>
    </recommendedName>
    <alternativeName>
        <fullName evidence="4">Polyphosphate kinase PPK2</fullName>
    </alternativeName>
</protein>
<dbReference type="NCBIfam" id="TIGR03707">
    <property type="entry name" value="PPK2_P_aer"/>
    <property type="match status" value="1"/>
</dbReference>
<gene>
    <name evidence="6" type="primary">ppk2</name>
    <name evidence="6" type="ORF">J0M35_07015</name>
</gene>
<name>A0A8J7PE42_9BACT</name>
<evidence type="ECO:0000256" key="1">
    <source>
        <dbReference type="ARBA" id="ARBA00009924"/>
    </source>
</evidence>
<comment type="function">
    <text evidence="4">Uses inorganic polyphosphate (polyP) as a donor to convert GDP to GTP or ADP to ATP.</text>
</comment>
<accession>A0A8J7PE42</accession>
<evidence type="ECO:0000256" key="4">
    <source>
        <dbReference type="RuleBase" id="RU369062"/>
    </source>
</evidence>
<reference evidence="6" key="1">
    <citation type="submission" date="2021-02" db="EMBL/GenBank/DDBJ databases">
        <title>Genome-Resolved Metagenomics of a Microbial Community Performing Photosynthetic Biological Nutrient Removal.</title>
        <authorList>
            <person name="Mcdaniel E.A."/>
        </authorList>
    </citation>
    <scope>NUCLEOTIDE SEQUENCE</scope>
    <source>
        <strain evidence="6">UWPOB_OBS1</strain>
    </source>
</reference>
<evidence type="ECO:0000256" key="2">
    <source>
        <dbReference type="ARBA" id="ARBA00022679"/>
    </source>
</evidence>
<dbReference type="Proteomes" id="UP000664277">
    <property type="component" value="Unassembled WGS sequence"/>
</dbReference>
<comment type="caution">
    <text evidence="6">The sequence shown here is derived from an EMBL/GenBank/DDBJ whole genome shotgun (WGS) entry which is preliminary data.</text>
</comment>
<comment type="subunit">
    <text evidence="4">Homotetramer.</text>
</comment>
<dbReference type="GO" id="GO:0006793">
    <property type="term" value="P:phosphorus metabolic process"/>
    <property type="evidence" value="ECO:0007669"/>
    <property type="project" value="InterPro"/>
</dbReference>
<comment type="similarity">
    <text evidence="1 4">Belongs to the polyphosphate kinase 2 (PPK2) family. Class I subfamily.</text>
</comment>